<dbReference type="InterPro" id="IPR019660">
    <property type="entry name" value="Put_sensory_transdc_reg_YbjN"/>
</dbReference>
<sequence length="158" mass="18306">MTANLTSNQSTTVQSFDRCMIESYLKDKDFNYLKDRDGDFQLTFRRDDKMGCELTFFFMAQGEEGSIYVITAFSDKPIPRSDWGKALMFCNTWNKEIRWPKAYLSASDPDNDTTGKIVLEEHIDLCEGIHQALLNDFTDTVLSTAIQFWQRAHQQEGF</sequence>
<dbReference type="EMBL" id="QQWC01000009">
    <property type="protein sequence ID" value="REJ38876.1"/>
    <property type="molecule type" value="Genomic_DNA"/>
</dbReference>
<dbReference type="AlphaFoldDB" id="A0A3E0KUS6"/>
<evidence type="ECO:0000313" key="1">
    <source>
        <dbReference type="EMBL" id="REJ38876.1"/>
    </source>
</evidence>
<dbReference type="Proteomes" id="UP000256873">
    <property type="component" value="Unassembled WGS sequence"/>
</dbReference>
<comment type="caution">
    <text evidence="1">The sequence shown here is derived from an EMBL/GenBank/DDBJ whole genome shotgun (WGS) entry which is preliminary data.</text>
</comment>
<protein>
    <submittedName>
        <fullName evidence="1">YbjN domain-containing protein</fullName>
    </submittedName>
</protein>
<organism evidence="1 2">
    <name type="scientific">Microcystis flos-aquae TF09</name>
    <dbReference type="NCBI Taxonomy" id="2060473"/>
    <lineage>
        <taxon>Bacteria</taxon>
        <taxon>Bacillati</taxon>
        <taxon>Cyanobacteriota</taxon>
        <taxon>Cyanophyceae</taxon>
        <taxon>Oscillatoriophycideae</taxon>
        <taxon>Chroococcales</taxon>
        <taxon>Microcystaceae</taxon>
        <taxon>Microcystis</taxon>
    </lineage>
</organism>
<dbReference type="Pfam" id="PF10722">
    <property type="entry name" value="YbjN"/>
    <property type="match status" value="1"/>
</dbReference>
<proteinExistence type="predicted"/>
<accession>A0A3E0KUS6</accession>
<gene>
    <name evidence="1" type="ORF">DWQ54_24360</name>
</gene>
<name>A0A3E0KUS6_9CHRO</name>
<reference evidence="1 2" key="1">
    <citation type="submission" date="2017-10" db="EMBL/GenBank/DDBJ databases">
        <title>A large-scale comparative metagenomic study reveals the eutrophication-driven functional interactions in six Microcystis-epibionts communities.</title>
        <authorList>
            <person name="Li Q."/>
            <person name="Lin F."/>
        </authorList>
    </citation>
    <scope>NUCLEOTIDE SEQUENCE [LARGE SCALE GENOMIC DNA]</scope>
    <source>
        <strain evidence="1">TF09</strain>
    </source>
</reference>
<evidence type="ECO:0000313" key="2">
    <source>
        <dbReference type="Proteomes" id="UP000256873"/>
    </source>
</evidence>